<keyword evidence="2 6" id="KW-0479">Metal-binding</keyword>
<evidence type="ECO:0000256" key="4">
    <source>
        <dbReference type="ARBA" id="ARBA00023004"/>
    </source>
</evidence>
<dbReference type="Pfam" id="PF13370">
    <property type="entry name" value="Fer4_13"/>
    <property type="match status" value="1"/>
</dbReference>
<dbReference type="GO" id="GO:0051536">
    <property type="term" value="F:iron-sulfur cluster binding"/>
    <property type="evidence" value="ECO:0007669"/>
    <property type="project" value="UniProtKB-KW"/>
</dbReference>
<dbReference type="Proteomes" id="UP000231246">
    <property type="component" value="Unassembled WGS sequence"/>
</dbReference>
<dbReference type="GO" id="GO:0009055">
    <property type="term" value="F:electron transfer activity"/>
    <property type="evidence" value="ECO:0007669"/>
    <property type="project" value="UniProtKB-UniRule"/>
</dbReference>
<evidence type="ECO:0000256" key="5">
    <source>
        <dbReference type="ARBA" id="ARBA00023014"/>
    </source>
</evidence>
<organism evidence="8 9">
    <name type="scientific">Candidatus Roizmanbacteria bacterium CG22_combo_CG10-13_8_21_14_all_38_20</name>
    <dbReference type="NCBI Taxonomy" id="1974862"/>
    <lineage>
        <taxon>Bacteria</taxon>
        <taxon>Candidatus Roizmaniibacteriota</taxon>
    </lineage>
</organism>
<dbReference type="PROSITE" id="PS51379">
    <property type="entry name" value="4FE4S_FER_2"/>
    <property type="match status" value="1"/>
</dbReference>
<evidence type="ECO:0000256" key="1">
    <source>
        <dbReference type="ARBA" id="ARBA00022448"/>
    </source>
</evidence>
<dbReference type="GO" id="GO:0005506">
    <property type="term" value="F:iron ion binding"/>
    <property type="evidence" value="ECO:0007669"/>
    <property type="project" value="UniProtKB-UniRule"/>
</dbReference>
<evidence type="ECO:0000256" key="6">
    <source>
        <dbReference type="RuleBase" id="RU368020"/>
    </source>
</evidence>
<name>A0A2H0BVM5_9BACT</name>
<keyword evidence="1 6" id="KW-0813">Transport</keyword>
<gene>
    <name evidence="8" type="ORF">COW99_02935</name>
</gene>
<comment type="caution">
    <text evidence="8">The sequence shown here is derived from an EMBL/GenBank/DDBJ whole genome shotgun (WGS) entry which is preliminary data.</text>
</comment>
<sequence length="81" mass="8433">MSDTQTKQVGDLSVTVDRSLCIGAASCVAVAPFAFELDDQAIAIILDSAGQESSDTLLDAARSCPVDAIIITDKNGKQLHP</sequence>
<evidence type="ECO:0000259" key="7">
    <source>
        <dbReference type="PROSITE" id="PS51379"/>
    </source>
</evidence>
<evidence type="ECO:0000313" key="8">
    <source>
        <dbReference type="EMBL" id="PIP61654.1"/>
    </source>
</evidence>
<reference evidence="8 9" key="1">
    <citation type="submission" date="2017-09" db="EMBL/GenBank/DDBJ databases">
        <title>Depth-based differentiation of microbial function through sediment-hosted aquifers and enrichment of novel symbionts in the deep terrestrial subsurface.</title>
        <authorList>
            <person name="Probst A.J."/>
            <person name="Ladd B."/>
            <person name="Jarett J.K."/>
            <person name="Geller-Mcgrath D.E."/>
            <person name="Sieber C.M."/>
            <person name="Emerson J.B."/>
            <person name="Anantharaman K."/>
            <person name="Thomas B.C."/>
            <person name="Malmstrom R."/>
            <person name="Stieglmeier M."/>
            <person name="Klingl A."/>
            <person name="Woyke T."/>
            <person name="Ryan C.M."/>
            <person name="Banfield J.F."/>
        </authorList>
    </citation>
    <scope>NUCLEOTIDE SEQUENCE [LARGE SCALE GENOMIC DNA]</scope>
    <source>
        <strain evidence="8">CG22_combo_CG10-13_8_21_14_all_38_20</strain>
    </source>
</reference>
<dbReference type="Gene3D" id="3.30.70.20">
    <property type="match status" value="1"/>
</dbReference>
<keyword evidence="5 6" id="KW-0411">Iron-sulfur</keyword>
<dbReference type="InterPro" id="IPR001080">
    <property type="entry name" value="3Fe4S_ferredoxin"/>
</dbReference>
<evidence type="ECO:0000256" key="2">
    <source>
        <dbReference type="ARBA" id="ARBA00022723"/>
    </source>
</evidence>
<proteinExistence type="predicted"/>
<comment type="function">
    <text evidence="6">Ferredoxins are iron-sulfur proteins that transfer electrons in a wide variety of metabolic reactions.</text>
</comment>
<dbReference type="PANTHER" id="PTHR36923:SF3">
    <property type="entry name" value="FERREDOXIN"/>
    <property type="match status" value="1"/>
</dbReference>
<protein>
    <recommendedName>
        <fullName evidence="6">Ferredoxin</fullName>
    </recommendedName>
</protein>
<dbReference type="SUPFAM" id="SSF54862">
    <property type="entry name" value="4Fe-4S ferredoxins"/>
    <property type="match status" value="1"/>
</dbReference>
<keyword evidence="4 6" id="KW-0408">Iron</keyword>
<feature type="domain" description="4Fe-4S ferredoxin-type" evidence="7">
    <location>
        <begin position="12"/>
        <end position="40"/>
    </location>
</feature>
<evidence type="ECO:0000256" key="3">
    <source>
        <dbReference type="ARBA" id="ARBA00022982"/>
    </source>
</evidence>
<dbReference type="InterPro" id="IPR017896">
    <property type="entry name" value="4Fe4S_Fe-S-bd"/>
</dbReference>
<accession>A0A2H0BVM5</accession>
<dbReference type="AlphaFoldDB" id="A0A2H0BVM5"/>
<dbReference type="PRINTS" id="PR00352">
    <property type="entry name" value="3FE4SFRDOXIN"/>
</dbReference>
<dbReference type="PANTHER" id="PTHR36923">
    <property type="entry name" value="FERREDOXIN"/>
    <property type="match status" value="1"/>
</dbReference>
<keyword evidence="3 6" id="KW-0249">Electron transport</keyword>
<dbReference type="EMBL" id="PCTA01000021">
    <property type="protein sequence ID" value="PIP61654.1"/>
    <property type="molecule type" value="Genomic_DNA"/>
</dbReference>
<evidence type="ECO:0000313" key="9">
    <source>
        <dbReference type="Proteomes" id="UP000231246"/>
    </source>
</evidence>
<dbReference type="InterPro" id="IPR051269">
    <property type="entry name" value="Fe-S_cluster_ET"/>
</dbReference>